<dbReference type="PANTHER" id="PTHR10742:SF410">
    <property type="entry name" value="LYSINE-SPECIFIC HISTONE DEMETHYLASE 2"/>
    <property type="match status" value="1"/>
</dbReference>
<reference evidence="7" key="1">
    <citation type="submission" date="2021-02" db="EMBL/GenBank/DDBJ databases">
        <authorList>
            <person name="Nowell W R."/>
        </authorList>
    </citation>
    <scope>NUCLEOTIDE SEQUENCE</scope>
</reference>
<organism evidence="7 8">
    <name type="scientific">Adineta ricciae</name>
    <name type="common">Rotifer</name>
    <dbReference type="NCBI Taxonomy" id="249248"/>
    <lineage>
        <taxon>Eukaryota</taxon>
        <taxon>Metazoa</taxon>
        <taxon>Spiralia</taxon>
        <taxon>Gnathifera</taxon>
        <taxon>Rotifera</taxon>
        <taxon>Eurotatoria</taxon>
        <taxon>Bdelloidea</taxon>
        <taxon>Adinetida</taxon>
        <taxon>Adinetidae</taxon>
        <taxon>Adineta</taxon>
    </lineage>
</organism>
<evidence type="ECO:0000313" key="6">
    <source>
        <dbReference type="EMBL" id="CAF1439792.1"/>
    </source>
</evidence>
<dbReference type="Proteomes" id="UP000663828">
    <property type="component" value="Unassembled WGS sequence"/>
</dbReference>
<dbReference type="InterPro" id="IPR002937">
    <property type="entry name" value="Amino_oxidase"/>
</dbReference>
<comment type="similarity">
    <text evidence="4">Belongs to the flavin monoamine oxidase family.</text>
</comment>
<evidence type="ECO:0000256" key="2">
    <source>
        <dbReference type="ARBA" id="ARBA00023002"/>
    </source>
</evidence>
<evidence type="ECO:0000313" key="7">
    <source>
        <dbReference type="EMBL" id="CAF1465666.1"/>
    </source>
</evidence>
<evidence type="ECO:0000256" key="4">
    <source>
        <dbReference type="RuleBase" id="RU362067"/>
    </source>
</evidence>
<dbReference type="InterPro" id="IPR050281">
    <property type="entry name" value="Flavin_monoamine_oxidase"/>
</dbReference>
<name>A0A815QN93_ADIRI</name>
<keyword evidence="8" id="KW-1185">Reference proteome</keyword>
<dbReference type="Pfam" id="PF01593">
    <property type="entry name" value="Amino_oxidase"/>
    <property type="match status" value="1"/>
</dbReference>
<protein>
    <recommendedName>
        <fullName evidence="4">Amine oxidase</fullName>
        <ecNumber evidence="4">1.4.3.-</ecNumber>
    </recommendedName>
</protein>
<gene>
    <name evidence="6" type="ORF">EDS130_LOCUS38789</name>
    <name evidence="7" type="ORF">XAT740_LOCUS37687</name>
</gene>
<evidence type="ECO:0000256" key="1">
    <source>
        <dbReference type="ARBA" id="ARBA00001974"/>
    </source>
</evidence>
<dbReference type="EMBL" id="CAJNOR010003989">
    <property type="protein sequence ID" value="CAF1465666.1"/>
    <property type="molecule type" value="Genomic_DNA"/>
</dbReference>
<feature type="domain" description="Amine oxidase" evidence="5">
    <location>
        <begin position="13"/>
        <end position="479"/>
    </location>
</feature>
<evidence type="ECO:0000256" key="3">
    <source>
        <dbReference type="PIRSR" id="PIRSR601613-1"/>
    </source>
</evidence>
<dbReference type="PRINTS" id="PR00757">
    <property type="entry name" value="AMINEOXDASEF"/>
</dbReference>
<keyword evidence="4" id="KW-0285">Flavoprotein</keyword>
<dbReference type="Proteomes" id="UP000663852">
    <property type="component" value="Unassembled WGS sequence"/>
</dbReference>
<comment type="cofactor">
    <cofactor evidence="1 4">
        <name>FAD</name>
        <dbReference type="ChEBI" id="CHEBI:57692"/>
    </cofactor>
</comment>
<dbReference type="GO" id="GO:0008131">
    <property type="term" value="F:primary methylamine oxidase activity"/>
    <property type="evidence" value="ECO:0007669"/>
    <property type="project" value="UniProtKB-ARBA"/>
</dbReference>
<feature type="binding site" evidence="3">
    <location>
        <position position="14"/>
    </location>
    <ligand>
        <name>FAD</name>
        <dbReference type="ChEBI" id="CHEBI:57692"/>
    </ligand>
</feature>
<dbReference type="OrthoDB" id="5046242at2759"/>
<keyword evidence="2 4" id="KW-0560">Oxidoreductase</keyword>
<evidence type="ECO:0000259" key="5">
    <source>
        <dbReference type="Pfam" id="PF01593"/>
    </source>
</evidence>
<feature type="binding site" evidence="3">
    <location>
        <begin position="32"/>
        <end position="33"/>
    </location>
    <ligand>
        <name>FAD</name>
        <dbReference type="ChEBI" id="CHEBI:57692"/>
    </ligand>
</feature>
<dbReference type="SUPFAM" id="SSF54373">
    <property type="entry name" value="FAD-linked reductases, C-terminal domain"/>
    <property type="match status" value="1"/>
</dbReference>
<evidence type="ECO:0000313" key="8">
    <source>
        <dbReference type="Proteomes" id="UP000663828"/>
    </source>
</evidence>
<dbReference type="Gene3D" id="3.50.50.60">
    <property type="entry name" value="FAD/NAD(P)-binding domain"/>
    <property type="match status" value="1"/>
</dbReference>
<dbReference type="EMBL" id="CAJNOJ010000415">
    <property type="protein sequence ID" value="CAF1439792.1"/>
    <property type="molecule type" value="Genomic_DNA"/>
</dbReference>
<sequence length="480" mass="55433">MEETQVIIVGGGVSGLAAAKVLSNKINFVLIEAQNYLGGRISTIDAGSNLFLDMGAQYVVGNKSKLYKICKDLHMLLNDKGINDETMVITTDGRTFDSEWNDKAEDFWERSIDDVDEKFRGGKVKHPVSFADFVPQQFRQRLLSSSRFPRDLIEPIVHCFINSEMIDSACSLSNLNLLEYNGYGDPPGEYENELKNGGYRPFINYLRSFIPDEKQIRLNCEVQRVKYMERERKLLVEMVDLRTEEKKFMLCDQIIWTTSLGFLKENFQRIFASERLLIEQKQNAIDQIGFGILNKVVIIYKERFWPNNINYMKLLHTQPYRLDDLSPQLRAELHSQQVGQHLIEEIANSLHFYGGLSSTHIPILTCWFADSLAIKIENLNEQTLGQICHEVLCRYLRLDQNQYKPIKVFRSQWFNNKYIRGSYSYQALNSTKQHRRELKTPYAPDGVPRIFFAGEATHEDSYGIVNAAYETGVEVAKKLL</sequence>
<accession>A0A815QN93</accession>
<dbReference type="InterPro" id="IPR001613">
    <property type="entry name" value="Flavin_amine_oxidase"/>
</dbReference>
<dbReference type="Gene3D" id="3.90.660.10">
    <property type="match status" value="1"/>
</dbReference>
<dbReference type="InterPro" id="IPR036188">
    <property type="entry name" value="FAD/NAD-bd_sf"/>
</dbReference>
<dbReference type="EC" id="1.4.3.-" evidence="4"/>
<dbReference type="SUPFAM" id="SSF51905">
    <property type="entry name" value="FAD/NAD(P)-binding domain"/>
    <property type="match status" value="1"/>
</dbReference>
<keyword evidence="4" id="KW-0274">FAD</keyword>
<dbReference type="AlphaFoldDB" id="A0A815QN93"/>
<dbReference type="PANTHER" id="PTHR10742">
    <property type="entry name" value="FLAVIN MONOAMINE OXIDASE"/>
    <property type="match status" value="1"/>
</dbReference>
<proteinExistence type="inferred from homology"/>
<comment type="caution">
    <text evidence="7">The sequence shown here is derived from an EMBL/GenBank/DDBJ whole genome shotgun (WGS) entry which is preliminary data.</text>
</comment>
<feature type="binding site" evidence="3">
    <location>
        <position position="222"/>
    </location>
    <ligand>
        <name>FAD</name>
        <dbReference type="ChEBI" id="CHEBI:57692"/>
    </ligand>
</feature>